<dbReference type="PANTHER" id="PTHR16161">
    <property type="entry name" value="TRANSCRIPTIONAL PROTEIN SWT1"/>
    <property type="match status" value="1"/>
</dbReference>
<evidence type="ECO:0000313" key="3">
    <source>
        <dbReference type="EMBL" id="ROT65840.1"/>
    </source>
</evidence>
<dbReference type="SUPFAM" id="SSF88723">
    <property type="entry name" value="PIN domain-like"/>
    <property type="match status" value="1"/>
</dbReference>
<dbReference type="Pfam" id="PF13638">
    <property type="entry name" value="PIN_4"/>
    <property type="match status" value="1"/>
</dbReference>
<gene>
    <name evidence="3" type="ORF">C7M84_016174</name>
</gene>
<dbReference type="Gene3D" id="3.40.50.1010">
    <property type="entry name" value="5'-nuclease"/>
    <property type="match status" value="1"/>
</dbReference>
<dbReference type="GO" id="GO:0005634">
    <property type="term" value="C:nucleus"/>
    <property type="evidence" value="ECO:0007669"/>
    <property type="project" value="TreeGrafter"/>
</dbReference>
<dbReference type="AlphaFoldDB" id="A0A3R7SLG9"/>
<feature type="region of interest" description="Disordered" evidence="1">
    <location>
        <begin position="1"/>
        <end position="119"/>
    </location>
</feature>
<dbReference type="EMBL" id="QCYY01003028">
    <property type="protein sequence ID" value="ROT65840.1"/>
    <property type="molecule type" value="Genomic_DNA"/>
</dbReference>
<feature type="compositionally biased region" description="Basic and acidic residues" evidence="1">
    <location>
        <begin position="61"/>
        <end position="78"/>
    </location>
</feature>
<evidence type="ECO:0000313" key="4">
    <source>
        <dbReference type="Proteomes" id="UP000283509"/>
    </source>
</evidence>
<dbReference type="SMART" id="SM00670">
    <property type="entry name" value="PINc"/>
    <property type="match status" value="1"/>
</dbReference>
<organism evidence="3 4">
    <name type="scientific">Penaeus vannamei</name>
    <name type="common">Whiteleg shrimp</name>
    <name type="synonym">Litopenaeus vannamei</name>
    <dbReference type="NCBI Taxonomy" id="6689"/>
    <lineage>
        <taxon>Eukaryota</taxon>
        <taxon>Metazoa</taxon>
        <taxon>Ecdysozoa</taxon>
        <taxon>Arthropoda</taxon>
        <taxon>Crustacea</taxon>
        <taxon>Multicrustacea</taxon>
        <taxon>Malacostraca</taxon>
        <taxon>Eumalacostraca</taxon>
        <taxon>Eucarida</taxon>
        <taxon>Decapoda</taxon>
        <taxon>Dendrobranchiata</taxon>
        <taxon>Penaeoidea</taxon>
        <taxon>Penaeidae</taxon>
        <taxon>Penaeus</taxon>
    </lineage>
</organism>
<sequence>MKKNDILCTPNKIESESGVKKKIEGLDSEPSDTFEKPPTYSVDSPSSSPKESVPNSLTNKTRTDDSKYNAFDERTDDRRHRRRRGDKNSSRSKKSDKGSSSEERKLRCKKEPVPAKDSDEVVHMEVEEQEIISEIANFRGSISHSRHQGVSQLLTSKIDSSSTSLYVVVDTNVLIKDKEFLNSLKGRAIEGQETVIVIPYTALQEMDGLKKNEAIGRACQSAISWCNHHFEAKDPRVQGQSYDIYLESLSKNPRASGDDLIRDCCLLMKKDGLDVCLLSNDINLRNKALMSNISSIGVRDLKTKLEETARNKCNNIVEDSQQLEVLGMPDNDVQIFEENNCLPSNQISQDEDLESPLPVKQARMTPSKASHKQRTPKHPAGSRLSLENTRHLGDIIESLHATLGQILEHIMIEAYGDMWMSIVIHKPPWTLQEIFFCWDKHWLAVMIEKFPRDLQNLMKKIRLTLKANIKEEEDIKILKKNVELLYNFFKEDPYKKFITPIHSESVSLSPDATMKEALTPPRMTDTHEEAGFGEEALGQNTNEINNVQEMINHVGMHITHFTALILDAYGESHELPKFNTTTTMTQENAHSSAVNLHNVIMNMGTAIVRCVNETTAESVQNFGEVLINFWAEAKEPCPNLPFTAEDIMHMTASPVGLQFLQVTLQELEKLINILKSVLEKH</sequence>
<dbReference type="OrthoDB" id="548295at2759"/>
<feature type="domain" description="PIN" evidence="2">
    <location>
        <begin position="165"/>
        <end position="286"/>
    </location>
</feature>
<feature type="region of interest" description="Disordered" evidence="1">
    <location>
        <begin position="361"/>
        <end position="384"/>
    </location>
</feature>
<feature type="compositionally biased region" description="Low complexity" evidence="1">
    <location>
        <begin position="37"/>
        <end position="56"/>
    </location>
</feature>
<evidence type="ECO:0000259" key="2">
    <source>
        <dbReference type="SMART" id="SM00670"/>
    </source>
</evidence>
<feature type="compositionally biased region" description="Basic and acidic residues" evidence="1">
    <location>
        <begin position="86"/>
        <end position="119"/>
    </location>
</feature>
<dbReference type="Proteomes" id="UP000283509">
    <property type="component" value="Unassembled WGS sequence"/>
</dbReference>
<name>A0A3R7SLG9_PENVA</name>
<reference evidence="3 4" key="2">
    <citation type="submission" date="2019-01" db="EMBL/GenBank/DDBJ databases">
        <title>The decoding of complex shrimp genome reveals the adaptation for benthos swimmer, frequently molting mechanism and breeding impact on genome.</title>
        <authorList>
            <person name="Sun Y."/>
            <person name="Gao Y."/>
            <person name="Yu Y."/>
        </authorList>
    </citation>
    <scope>NUCLEOTIDE SEQUENCE [LARGE SCALE GENOMIC DNA]</scope>
    <source>
        <tissue evidence="3">Muscle</tissue>
    </source>
</reference>
<dbReference type="STRING" id="6689.A0A3R7SLG9"/>
<dbReference type="PANTHER" id="PTHR16161:SF0">
    <property type="entry name" value="TRANSCRIPTIONAL PROTEIN SWT1"/>
    <property type="match status" value="1"/>
</dbReference>
<evidence type="ECO:0000256" key="1">
    <source>
        <dbReference type="SAM" id="MobiDB-lite"/>
    </source>
</evidence>
<dbReference type="InterPro" id="IPR029060">
    <property type="entry name" value="PIN-like_dom_sf"/>
</dbReference>
<protein>
    <recommendedName>
        <fullName evidence="2">PIN domain-containing protein</fullName>
    </recommendedName>
</protein>
<dbReference type="InterPro" id="IPR002716">
    <property type="entry name" value="PIN_dom"/>
</dbReference>
<dbReference type="CDD" id="cd18727">
    <property type="entry name" value="PIN_Swt1-like"/>
    <property type="match status" value="1"/>
</dbReference>
<reference evidence="3 4" key="1">
    <citation type="submission" date="2018-04" db="EMBL/GenBank/DDBJ databases">
        <authorList>
            <person name="Zhang X."/>
            <person name="Yuan J."/>
            <person name="Li F."/>
            <person name="Xiang J."/>
        </authorList>
    </citation>
    <scope>NUCLEOTIDE SEQUENCE [LARGE SCALE GENOMIC DNA]</scope>
    <source>
        <tissue evidence="3">Muscle</tissue>
    </source>
</reference>
<accession>A0A3R7SLG9</accession>
<keyword evidence="4" id="KW-1185">Reference proteome</keyword>
<proteinExistence type="predicted"/>
<comment type="caution">
    <text evidence="3">The sequence shown here is derived from an EMBL/GenBank/DDBJ whole genome shotgun (WGS) entry which is preliminary data.</text>
</comment>
<feature type="compositionally biased region" description="Basic and acidic residues" evidence="1">
    <location>
        <begin position="13"/>
        <end position="25"/>
    </location>
</feature>
<dbReference type="InterPro" id="IPR052626">
    <property type="entry name" value="SWT1_Regulator"/>
</dbReference>